<proteinExistence type="predicted"/>
<reference evidence="3" key="1">
    <citation type="submission" date="2017-02" db="UniProtKB">
        <authorList>
            <consortium name="WormBaseParasite"/>
        </authorList>
    </citation>
    <scope>IDENTIFICATION</scope>
</reference>
<evidence type="ECO:0000313" key="3">
    <source>
        <dbReference type="WBParaSite" id="TCLT_0000124501-mRNA-1"/>
    </source>
</evidence>
<gene>
    <name evidence="1" type="ORF">TCLT_LOCUS1246</name>
</gene>
<name>A0A0N5CM73_THECL</name>
<evidence type="ECO:0000313" key="2">
    <source>
        <dbReference type="Proteomes" id="UP000276776"/>
    </source>
</evidence>
<dbReference type="AlphaFoldDB" id="A0A0N5CM73"/>
<evidence type="ECO:0000313" key="1">
    <source>
        <dbReference type="EMBL" id="VDM96580.1"/>
    </source>
</evidence>
<reference evidence="1 2" key="2">
    <citation type="submission" date="2018-11" db="EMBL/GenBank/DDBJ databases">
        <authorList>
            <consortium name="Pathogen Informatics"/>
        </authorList>
    </citation>
    <scope>NUCLEOTIDE SEQUENCE [LARGE SCALE GENOMIC DNA]</scope>
</reference>
<organism evidence="3">
    <name type="scientific">Thelazia callipaeda</name>
    <name type="common">Oriental eyeworm</name>
    <name type="synonym">Parasitic nematode</name>
    <dbReference type="NCBI Taxonomy" id="103827"/>
    <lineage>
        <taxon>Eukaryota</taxon>
        <taxon>Metazoa</taxon>
        <taxon>Ecdysozoa</taxon>
        <taxon>Nematoda</taxon>
        <taxon>Chromadorea</taxon>
        <taxon>Rhabditida</taxon>
        <taxon>Spirurina</taxon>
        <taxon>Spiruromorpha</taxon>
        <taxon>Thelazioidea</taxon>
        <taxon>Thelaziidae</taxon>
        <taxon>Thelazia</taxon>
    </lineage>
</organism>
<protein>
    <submittedName>
        <fullName evidence="3">DRBM domain-containing protein</fullName>
    </submittedName>
</protein>
<dbReference type="WBParaSite" id="TCLT_0000124501-mRNA-1">
    <property type="protein sequence ID" value="TCLT_0000124501-mRNA-1"/>
    <property type="gene ID" value="TCLT_0000124501"/>
</dbReference>
<dbReference type="EMBL" id="UYYF01000145">
    <property type="protein sequence ID" value="VDM96580.1"/>
    <property type="molecule type" value="Genomic_DNA"/>
</dbReference>
<accession>A0A0N5CM73</accession>
<sequence>MLTETVLGGIHEACQDTRHVLRAKHATRAYLDVKEKYLVMKCMILPGYEVHDTFPSQAEFENRASCLLKRKAAGPCGIDNSYSQLSD</sequence>
<dbReference type="Proteomes" id="UP000276776">
    <property type="component" value="Unassembled WGS sequence"/>
</dbReference>
<keyword evidence="2" id="KW-1185">Reference proteome</keyword>